<dbReference type="InterPro" id="IPR016181">
    <property type="entry name" value="Acyl_CoA_acyltransferase"/>
</dbReference>
<organism evidence="2 3">
    <name type="scientific">Emericellopsis cladophorae</name>
    <dbReference type="NCBI Taxonomy" id="2686198"/>
    <lineage>
        <taxon>Eukaryota</taxon>
        <taxon>Fungi</taxon>
        <taxon>Dikarya</taxon>
        <taxon>Ascomycota</taxon>
        <taxon>Pezizomycotina</taxon>
        <taxon>Sordariomycetes</taxon>
        <taxon>Hypocreomycetidae</taxon>
        <taxon>Hypocreales</taxon>
        <taxon>Bionectriaceae</taxon>
        <taxon>Emericellopsis</taxon>
    </lineage>
</organism>
<reference evidence="2" key="1">
    <citation type="journal article" date="2021" name="J Fungi (Basel)">
        <title>Genomic and Metabolomic Analyses of the Marine Fungus Emericellopsis cladophorae: Insights into Saltwater Adaptability Mechanisms and Its Biosynthetic Potential.</title>
        <authorList>
            <person name="Goncalves M.F.M."/>
            <person name="Hilario S."/>
            <person name="Van de Peer Y."/>
            <person name="Esteves A.C."/>
            <person name="Alves A."/>
        </authorList>
    </citation>
    <scope>NUCLEOTIDE SEQUENCE</scope>
    <source>
        <strain evidence="2">MUM 19.33</strain>
    </source>
</reference>
<dbReference type="Proteomes" id="UP001055219">
    <property type="component" value="Unassembled WGS sequence"/>
</dbReference>
<accession>A0A9Q0BDF8</accession>
<dbReference type="SUPFAM" id="SSF55729">
    <property type="entry name" value="Acyl-CoA N-acyltransferases (Nat)"/>
    <property type="match status" value="1"/>
</dbReference>
<protein>
    <submittedName>
        <fullName evidence="2">Uncharacterized protein</fullName>
    </submittedName>
</protein>
<proteinExistence type="predicted"/>
<dbReference type="RefSeq" id="XP_051360980.1">
    <property type="nucleotide sequence ID" value="XM_051507773.1"/>
</dbReference>
<dbReference type="AlphaFoldDB" id="A0A9Q0BDF8"/>
<dbReference type="Gene3D" id="3.40.630.30">
    <property type="match status" value="1"/>
</dbReference>
<dbReference type="OrthoDB" id="2129362at2759"/>
<dbReference type="CDD" id="cd04301">
    <property type="entry name" value="NAT_SF"/>
    <property type="match status" value="1"/>
</dbReference>
<feature type="compositionally biased region" description="Basic and acidic residues" evidence="1">
    <location>
        <begin position="93"/>
        <end position="107"/>
    </location>
</feature>
<feature type="compositionally biased region" description="Polar residues" evidence="1">
    <location>
        <begin position="108"/>
        <end position="117"/>
    </location>
</feature>
<name>A0A9Q0BDF8_9HYPO</name>
<comment type="caution">
    <text evidence="2">The sequence shown here is derived from an EMBL/GenBank/DDBJ whole genome shotgun (WGS) entry which is preliminary data.</text>
</comment>
<feature type="region of interest" description="Disordered" evidence="1">
    <location>
        <begin position="93"/>
        <end position="117"/>
    </location>
</feature>
<evidence type="ECO:0000256" key="1">
    <source>
        <dbReference type="SAM" id="MobiDB-lite"/>
    </source>
</evidence>
<dbReference type="GeneID" id="75826552"/>
<dbReference type="EMBL" id="JAGIXG020000036">
    <property type="protein sequence ID" value="KAI6780124.1"/>
    <property type="molecule type" value="Genomic_DNA"/>
</dbReference>
<sequence length="542" mass="61138">MAKGSKPSPRLAVSAAINGASEWLAMPTNVAAASITAYTTPILEEKQQDLTPRLGFSPDNSGPNCFGDDQCTSKHLSIPITAKSVIVRSTHSDIGDKSSDGHIHDASNETQSLQLKPESSTAVYSYKDDQTLFEHECQGSPETWSLNSDNRDDECSLKADGLDSWGSNELQPNSAHFVHAWLHAIRVSKHPDPTVKFSDPETQYQPIDTESGELLQQCEYPSTVPSPDLDGDAEMQWKRLNMTSALHIRRELEVKRRVDYQNRQREIDEEWARLEAEGTPTPEWPVSDYPIRPAAIGDTAQIAEIMTMESQAEKAPQIIASAPITAEDVRYIFEESIRNYRPFVVAFQEDVLLHLHNWPKGGGKAHEEYVKFRAAQPCEAEKVVGFAFVDEARVGFLKTPCPASRHSGQIRVVVHPEYRRQKIGQSLLDCVLTRVITGYQGQIDYKWQCEDERSIYSRMRNFNVRDYAHLFVEVLVHRCEVANGACKSELLERLDFEKVAHLDMVVRTDRGSDSAWLDLQLWQLKTRVVVRDKAPGTYLEDV</sequence>
<gene>
    <name evidence="2" type="ORF">J7T54_000030</name>
</gene>
<evidence type="ECO:0000313" key="3">
    <source>
        <dbReference type="Proteomes" id="UP001055219"/>
    </source>
</evidence>
<evidence type="ECO:0000313" key="2">
    <source>
        <dbReference type="EMBL" id="KAI6780124.1"/>
    </source>
</evidence>
<reference evidence="2" key="2">
    <citation type="submission" date="2022-07" db="EMBL/GenBank/DDBJ databases">
        <authorList>
            <person name="Goncalves M.F.M."/>
            <person name="Hilario S."/>
            <person name="Van De Peer Y."/>
            <person name="Esteves A.C."/>
            <person name="Alves A."/>
        </authorList>
    </citation>
    <scope>NUCLEOTIDE SEQUENCE</scope>
    <source>
        <strain evidence="2">MUM 19.33</strain>
    </source>
</reference>
<keyword evidence="3" id="KW-1185">Reference proteome</keyword>